<feature type="compositionally biased region" description="Basic and acidic residues" evidence="1">
    <location>
        <begin position="30"/>
        <end position="54"/>
    </location>
</feature>
<reference evidence="2" key="1">
    <citation type="submission" date="2021-04" db="EMBL/GenBank/DDBJ databases">
        <title>Dactylosporangium aurantiacum NRRL B-8018 full assembly.</title>
        <authorList>
            <person name="Hartkoorn R.C."/>
            <person name="Beaudoing E."/>
            <person name="Hot D."/>
        </authorList>
    </citation>
    <scope>NUCLEOTIDE SEQUENCE</scope>
    <source>
        <strain evidence="2">NRRL B-8018</strain>
    </source>
</reference>
<proteinExistence type="predicted"/>
<sequence>MGKLLDKAKELLNKHDDKVDKGLDMAGQQADRRTDQKYTEHIDKGVQAAKDRTGESGTTR</sequence>
<evidence type="ECO:0000256" key="1">
    <source>
        <dbReference type="SAM" id="MobiDB-lite"/>
    </source>
</evidence>
<feature type="region of interest" description="Disordered" evidence="1">
    <location>
        <begin position="1"/>
        <end position="60"/>
    </location>
</feature>
<accession>A0A9Q9IHJ8</accession>
<keyword evidence="3" id="KW-1185">Reference proteome</keyword>
<dbReference type="RefSeq" id="WP_033363283.1">
    <property type="nucleotide sequence ID" value="NZ_CP073767.1"/>
</dbReference>
<dbReference type="Pfam" id="PF14013">
    <property type="entry name" value="MT0933_antitox"/>
    <property type="match status" value="1"/>
</dbReference>
<feature type="compositionally biased region" description="Basic and acidic residues" evidence="1">
    <location>
        <begin position="1"/>
        <end position="23"/>
    </location>
</feature>
<name>A0A9Q9IHJ8_9ACTN</name>
<dbReference type="Proteomes" id="UP001058003">
    <property type="component" value="Chromosome"/>
</dbReference>
<organism evidence="2 3">
    <name type="scientific">Dactylosporangium aurantiacum</name>
    <dbReference type="NCBI Taxonomy" id="35754"/>
    <lineage>
        <taxon>Bacteria</taxon>
        <taxon>Bacillati</taxon>
        <taxon>Actinomycetota</taxon>
        <taxon>Actinomycetes</taxon>
        <taxon>Micromonosporales</taxon>
        <taxon>Micromonosporaceae</taxon>
        <taxon>Dactylosporangium</taxon>
    </lineage>
</organism>
<evidence type="ECO:0000313" key="3">
    <source>
        <dbReference type="Proteomes" id="UP001058003"/>
    </source>
</evidence>
<dbReference type="OrthoDB" id="3402428at2"/>
<dbReference type="InterPro" id="IPR028037">
    <property type="entry name" value="Antitoxin_Rv0909/MT0933"/>
</dbReference>
<evidence type="ECO:0000313" key="2">
    <source>
        <dbReference type="EMBL" id="UWZ54873.1"/>
    </source>
</evidence>
<dbReference type="AlphaFoldDB" id="A0A9Q9IHJ8"/>
<dbReference type="EMBL" id="CP073767">
    <property type="protein sequence ID" value="UWZ54873.1"/>
    <property type="molecule type" value="Genomic_DNA"/>
</dbReference>
<protein>
    <submittedName>
        <fullName evidence="2">Antitoxin</fullName>
    </submittedName>
</protein>
<dbReference type="KEGG" id="daur:Daura_00835"/>
<gene>
    <name evidence="2" type="ORF">Daura_00835</name>
</gene>